<sequence>MEEAPQGDRPLEVDECPVKLACGHIFDLHCIYAWLNGDQVREDADPRDTCPLCRVRLYDGFNDDSRLKENLTDHFLSICRHFFDRKYKSRTAPAWLTGSVQEVIDSASQDAAGNLAQPARNWGFVIDQLVHAVTDDNGGFVGPMELCDGKAELFMCLGHELHGHLWLELFLAIRILREALDSNWMRTNEQIDFEMWFVLKAD</sequence>
<comment type="pathway">
    <text evidence="1">Protein modification; protein ubiquitination.</text>
</comment>
<feature type="domain" description="RING-type" evidence="7">
    <location>
        <begin position="22"/>
        <end position="54"/>
    </location>
</feature>
<protein>
    <recommendedName>
        <fullName evidence="7">RING-type domain-containing protein</fullName>
    </recommendedName>
</protein>
<proteinExistence type="predicted"/>
<dbReference type="GO" id="GO:0008270">
    <property type="term" value="F:zinc ion binding"/>
    <property type="evidence" value="ECO:0007669"/>
    <property type="project" value="UniProtKB-KW"/>
</dbReference>
<evidence type="ECO:0000256" key="3">
    <source>
        <dbReference type="ARBA" id="ARBA00022771"/>
    </source>
</evidence>
<dbReference type="Gene3D" id="3.30.40.10">
    <property type="entry name" value="Zinc/RING finger domain, C3HC4 (zinc finger)"/>
    <property type="match status" value="1"/>
</dbReference>
<keyword evidence="3 6" id="KW-0863">Zinc-finger</keyword>
<evidence type="ECO:0000256" key="2">
    <source>
        <dbReference type="ARBA" id="ARBA00022723"/>
    </source>
</evidence>
<dbReference type="InterPro" id="IPR013083">
    <property type="entry name" value="Znf_RING/FYVE/PHD"/>
</dbReference>
<dbReference type="InterPro" id="IPR001841">
    <property type="entry name" value="Znf_RING"/>
</dbReference>
<evidence type="ECO:0000313" key="8">
    <source>
        <dbReference type="EMBL" id="KAF2440114.1"/>
    </source>
</evidence>
<keyword evidence="5" id="KW-0862">Zinc</keyword>
<name>A0A9P4PBL2_9PLEO</name>
<keyword evidence="9" id="KW-1185">Reference proteome</keyword>
<organism evidence="8 9">
    <name type="scientific">Karstenula rhodostoma CBS 690.94</name>
    <dbReference type="NCBI Taxonomy" id="1392251"/>
    <lineage>
        <taxon>Eukaryota</taxon>
        <taxon>Fungi</taxon>
        <taxon>Dikarya</taxon>
        <taxon>Ascomycota</taxon>
        <taxon>Pezizomycotina</taxon>
        <taxon>Dothideomycetes</taxon>
        <taxon>Pleosporomycetidae</taxon>
        <taxon>Pleosporales</taxon>
        <taxon>Massarineae</taxon>
        <taxon>Didymosphaeriaceae</taxon>
        <taxon>Karstenula</taxon>
    </lineage>
</organism>
<dbReference type="SUPFAM" id="SSF57850">
    <property type="entry name" value="RING/U-box"/>
    <property type="match status" value="1"/>
</dbReference>
<keyword evidence="2" id="KW-0479">Metal-binding</keyword>
<evidence type="ECO:0000256" key="4">
    <source>
        <dbReference type="ARBA" id="ARBA00022786"/>
    </source>
</evidence>
<dbReference type="OrthoDB" id="10251342at2759"/>
<evidence type="ECO:0000256" key="6">
    <source>
        <dbReference type="PROSITE-ProRule" id="PRU00175"/>
    </source>
</evidence>
<evidence type="ECO:0000259" key="7">
    <source>
        <dbReference type="PROSITE" id="PS50089"/>
    </source>
</evidence>
<reference evidence="8" key="1">
    <citation type="journal article" date="2020" name="Stud. Mycol.">
        <title>101 Dothideomycetes genomes: a test case for predicting lifestyles and emergence of pathogens.</title>
        <authorList>
            <person name="Haridas S."/>
            <person name="Albert R."/>
            <person name="Binder M."/>
            <person name="Bloem J."/>
            <person name="Labutti K."/>
            <person name="Salamov A."/>
            <person name="Andreopoulos B."/>
            <person name="Baker S."/>
            <person name="Barry K."/>
            <person name="Bills G."/>
            <person name="Bluhm B."/>
            <person name="Cannon C."/>
            <person name="Castanera R."/>
            <person name="Culley D."/>
            <person name="Daum C."/>
            <person name="Ezra D."/>
            <person name="Gonzalez J."/>
            <person name="Henrissat B."/>
            <person name="Kuo A."/>
            <person name="Liang C."/>
            <person name="Lipzen A."/>
            <person name="Lutzoni F."/>
            <person name="Magnuson J."/>
            <person name="Mondo S."/>
            <person name="Nolan M."/>
            <person name="Ohm R."/>
            <person name="Pangilinan J."/>
            <person name="Park H.-J."/>
            <person name="Ramirez L."/>
            <person name="Alfaro M."/>
            <person name="Sun H."/>
            <person name="Tritt A."/>
            <person name="Yoshinaga Y."/>
            <person name="Zwiers L.-H."/>
            <person name="Turgeon B."/>
            <person name="Goodwin S."/>
            <person name="Spatafora J."/>
            <person name="Crous P."/>
            <person name="Grigoriev I."/>
        </authorList>
    </citation>
    <scope>NUCLEOTIDE SEQUENCE</scope>
    <source>
        <strain evidence="8">CBS 690.94</strain>
    </source>
</reference>
<evidence type="ECO:0000313" key="9">
    <source>
        <dbReference type="Proteomes" id="UP000799764"/>
    </source>
</evidence>
<dbReference type="GO" id="GO:0051603">
    <property type="term" value="P:proteolysis involved in protein catabolic process"/>
    <property type="evidence" value="ECO:0007669"/>
    <property type="project" value="UniProtKB-ARBA"/>
</dbReference>
<dbReference type="PROSITE" id="PS50089">
    <property type="entry name" value="ZF_RING_2"/>
    <property type="match status" value="1"/>
</dbReference>
<gene>
    <name evidence="8" type="ORF">P171DRAFT_489890</name>
</gene>
<dbReference type="AlphaFoldDB" id="A0A9P4PBL2"/>
<dbReference type="InterPro" id="IPR024766">
    <property type="entry name" value="Znf_RING_H2"/>
</dbReference>
<dbReference type="Proteomes" id="UP000799764">
    <property type="component" value="Unassembled WGS sequence"/>
</dbReference>
<keyword evidence="4" id="KW-0833">Ubl conjugation pathway</keyword>
<accession>A0A9P4PBL2</accession>
<evidence type="ECO:0000256" key="1">
    <source>
        <dbReference type="ARBA" id="ARBA00004906"/>
    </source>
</evidence>
<evidence type="ECO:0000256" key="5">
    <source>
        <dbReference type="ARBA" id="ARBA00022833"/>
    </source>
</evidence>
<comment type="caution">
    <text evidence="8">The sequence shown here is derived from an EMBL/GenBank/DDBJ whole genome shotgun (WGS) entry which is preliminary data.</text>
</comment>
<dbReference type="EMBL" id="MU001508">
    <property type="protein sequence ID" value="KAF2440114.1"/>
    <property type="molecule type" value="Genomic_DNA"/>
</dbReference>
<dbReference type="Pfam" id="PF12678">
    <property type="entry name" value="zf-rbx1"/>
    <property type="match status" value="1"/>
</dbReference>